<accession>A0A8X6YLE6</accession>
<dbReference type="AlphaFoldDB" id="A0A8X6YLE6"/>
<reference evidence="2" key="1">
    <citation type="submission" date="2020-08" db="EMBL/GenBank/DDBJ databases">
        <title>Multicomponent nature underlies the extraordinary mechanical properties of spider dragline silk.</title>
        <authorList>
            <person name="Kono N."/>
            <person name="Nakamura H."/>
            <person name="Mori M."/>
            <person name="Yoshida Y."/>
            <person name="Ohtoshi R."/>
            <person name="Malay A.D."/>
            <person name="Moran D.A.P."/>
            <person name="Tomita M."/>
            <person name="Numata K."/>
            <person name="Arakawa K."/>
        </authorList>
    </citation>
    <scope>NUCLEOTIDE SEQUENCE</scope>
</reference>
<evidence type="ECO:0000256" key="1">
    <source>
        <dbReference type="SAM" id="MobiDB-lite"/>
    </source>
</evidence>
<name>A0A8X6YLE6_9ARAC</name>
<feature type="compositionally biased region" description="Basic residues" evidence="1">
    <location>
        <begin position="68"/>
        <end position="79"/>
    </location>
</feature>
<evidence type="ECO:0000313" key="2">
    <source>
        <dbReference type="EMBL" id="GFY75131.1"/>
    </source>
</evidence>
<dbReference type="Proteomes" id="UP000886998">
    <property type="component" value="Unassembled WGS sequence"/>
</dbReference>
<gene>
    <name evidence="2" type="ORF">TNIN_287291</name>
</gene>
<sequence length="79" mass="8361">MTDDIQVQSQLGIVSTPGLLKSGLFEASQSSSQRWAFSFEVKRWSANACPDSAIGGGNLEGDKSGGKPPRKLRAPSRAP</sequence>
<protein>
    <submittedName>
        <fullName evidence="2">Uncharacterized protein</fullName>
    </submittedName>
</protein>
<dbReference type="EMBL" id="BMAV01021175">
    <property type="protein sequence ID" value="GFY75131.1"/>
    <property type="molecule type" value="Genomic_DNA"/>
</dbReference>
<feature type="region of interest" description="Disordered" evidence="1">
    <location>
        <begin position="50"/>
        <end position="79"/>
    </location>
</feature>
<organism evidence="2 3">
    <name type="scientific">Trichonephila inaurata madagascariensis</name>
    <dbReference type="NCBI Taxonomy" id="2747483"/>
    <lineage>
        <taxon>Eukaryota</taxon>
        <taxon>Metazoa</taxon>
        <taxon>Ecdysozoa</taxon>
        <taxon>Arthropoda</taxon>
        <taxon>Chelicerata</taxon>
        <taxon>Arachnida</taxon>
        <taxon>Araneae</taxon>
        <taxon>Araneomorphae</taxon>
        <taxon>Entelegynae</taxon>
        <taxon>Araneoidea</taxon>
        <taxon>Nephilidae</taxon>
        <taxon>Trichonephila</taxon>
        <taxon>Trichonephila inaurata</taxon>
    </lineage>
</organism>
<proteinExistence type="predicted"/>
<evidence type="ECO:0000313" key="3">
    <source>
        <dbReference type="Proteomes" id="UP000886998"/>
    </source>
</evidence>
<keyword evidence="3" id="KW-1185">Reference proteome</keyword>
<comment type="caution">
    <text evidence="2">The sequence shown here is derived from an EMBL/GenBank/DDBJ whole genome shotgun (WGS) entry which is preliminary data.</text>
</comment>